<feature type="domain" description="Heterokaryon incompatibility" evidence="1">
    <location>
        <begin position="179"/>
        <end position="331"/>
    </location>
</feature>
<accession>A0A7U2NP10</accession>
<dbReference type="EMBL" id="CP069040">
    <property type="protein sequence ID" value="QRD05341.1"/>
    <property type="molecule type" value="Genomic_DNA"/>
</dbReference>
<dbReference type="VEuPathDB" id="FungiDB:JI435_112350"/>
<gene>
    <name evidence="2" type="ORF">JI435_112350</name>
</gene>
<evidence type="ECO:0000313" key="2">
    <source>
        <dbReference type="EMBL" id="QRD05341.1"/>
    </source>
</evidence>
<dbReference type="PANTHER" id="PTHR33112:SF13">
    <property type="entry name" value="HETEROKARYON INCOMPATIBILITY DOMAIN-CONTAINING PROTEIN"/>
    <property type="match status" value="1"/>
</dbReference>
<sequence length="750" mass="84921">MARCSLCHDLVRRDEDDARLAFNFTPQELVRSAFYKHCDSCLVILEGLRQSEKPDWSWQRDIRRVYARCHDKSRSSFQDTLRLEIYFVDDRPKLDLEYYSLRPHRWKSIQPRTSISGHPLSTQAVDWVSGFLKQCKLKHVSCRQAARPLLPKRVLLLNSDNGENITARLFEPINQRSPYVSLSHCWGKRQNCITTRKNIAKRIAGVPWKQIPQTFREAMQLTIKLGVRYIWIDSLCIVQDDAEDWEVQSALMSEIYQNAVLTIAATSSSGDNEGSSKRIGNRAPDIEVALPEDVGTCRIGVRRPLDHFDVQTAGGLLDHFPLLTRGWAFQERLLSPRVLHICEFELVWECREASRCECGGVSQEKSPGGAYHHAVRAQEKEQHKIARLNNAVRMEAMRLARNDDVQRPSDDPETELPPPYEEAISRASTEDSITSAIVYGLKISDDDIFAFDVASNVPFHAAITPPVNEEDTQDCPELVFHFHRIVEQYSTLKWTKPSDRLVAFSGLCKRVQHLRNNYLAGLWSDSIGYDLIWRVETINLNTADNGARSPEYRGPTWSWVSVDSPISYWTDIINFRDESVAMYRAYYTAAGSHPDNIAMAVTVPGANPFGSVASAILTIEASSNIGVLRYTYDPHWLGGAGKHDPVRYKIEVSIARGDAIESHEIPFEADYSLGAEGESHVPADSEVVLLLIHPQVCLVLRPAQRVVAPVVVNGGPAWERIGHARIPEAFVNYYSIDWMSGSEVRKFHIV</sequence>
<evidence type="ECO:0000313" key="3">
    <source>
        <dbReference type="Proteomes" id="UP000663193"/>
    </source>
</evidence>
<name>A0A7U2NP10_PHANO</name>
<protein>
    <recommendedName>
        <fullName evidence="1">Heterokaryon incompatibility domain-containing protein</fullName>
    </recommendedName>
</protein>
<dbReference type="InterPro" id="IPR010730">
    <property type="entry name" value="HET"/>
</dbReference>
<dbReference type="Proteomes" id="UP000663193">
    <property type="component" value="Chromosome 18"/>
</dbReference>
<dbReference type="PANTHER" id="PTHR33112">
    <property type="entry name" value="DOMAIN PROTEIN, PUTATIVE-RELATED"/>
    <property type="match status" value="1"/>
</dbReference>
<reference evidence="3" key="1">
    <citation type="journal article" date="2021" name="BMC Genomics">
        <title>Chromosome-level genome assembly and manually-curated proteome of model necrotroph Parastagonospora nodorum Sn15 reveals a genome-wide trove of candidate effector homologs, and redundancy of virulence-related functions within an accessory chromosome.</title>
        <authorList>
            <person name="Bertazzoni S."/>
            <person name="Jones D.A.B."/>
            <person name="Phan H.T."/>
            <person name="Tan K.-C."/>
            <person name="Hane J.K."/>
        </authorList>
    </citation>
    <scope>NUCLEOTIDE SEQUENCE [LARGE SCALE GENOMIC DNA]</scope>
    <source>
        <strain evidence="3">SN15 / ATCC MYA-4574 / FGSC 10173)</strain>
    </source>
</reference>
<evidence type="ECO:0000259" key="1">
    <source>
        <dbReference type="Pfam" id="PF06985"/>
    </source>
</evidence>
<organism evidence="2 3">
    <name type="scientific">Phaeosphaeria nodorum (strain SN15 / ATCC MYA-4574 / FGSC 10173)</name>
    <name type="common">Glume blotch fungus</name>
    <name type="synonym">Parastagonospora nodorum</name>
    <dbReference type="NCBI Taxonomy" id="321614"/>
    <lineage>
        <taxon>Eukaryota</taxon>
        <taxon>Fungi</taxon>
        <taxon>Dikarya</taxon>
        <taxon>Ascomycota</taxon>
        <taxon>Pezizomycotina</taxon>
        <taxon>Dothideomycetes</taxon>
        <taxon>Pleosporomycetidae</taxon>
        <taxon>Pleosporales</taxon>
        <taxon>Pleosporineae</taxon>
        <taxon>Phaeosphaeriaceae</taxon>
        <taxon>Parastagonospora</taxon>
    </lineage>
</organism>
<proteinExistence type="predicted"/>
<dbReference type="AlphaFoldDB" id="A0A7U2NP10"/>
<keyword evidence="3" id="KW-1185">Reference proteome</keyword>
<dbReference type="Pfam" id="PF06985">
    <property type="entry name" value="HET"/>
    <property type="match status" value="1"/>
</dbReference>
<dbReference type="OrthoDB" id="5347061at2759"/>